<evidence type="ECO:0000313" key="2">
    <source>
        <dbReference type="Proteomes" id="UP000628984"/>
    </source>
</evidence>
<evidence type="ECO:0000313" key="1">
    <source>
        <dbReference type="EMBL" id="GGW26415.1"/>
    </source>
</evidence>
<organism evidence="1 2">
    <name type="scientific">Gemmobacter lanyuensis</name>
    <dbReference type="NCBI Taxonomy" id="1054497"/>
    <lineage>
        <taxon>Bacteria</taxon>
        <taxon>Pseudomonadati</taxon>
        <taxon>Pseudomonadota</taxon>
        <taxon>Alphaproteobacteria</taxon>
        <taxon>Rhodobacterales</taxon>
        <taxon>Paracoccaceae</taxon>
        <taxon>Gemmobacter</taxon>
    </lineage>
</organism>
<dbReference type="EMBL" id="BMYQ01000002">
    <property type="protein sequence ID" value="GGW26415.1"/>
    <property type="molecule type" value="Genomic_DNA"/>
</dbReference>
<dbReference type="AlphaFoldDB" id="A0A918ISZ5"/>
<comment type="caution">
    <text evidence="1">The sequence shown here is derived from an EMBL/GenBank/DDBJ whole genome shotgun (WGS) entry which is preliminary data.</text>
</comment>
<reference evidence="1" key="1">
    <citation type="journal article" date="2014" name="Int. J. Syst. Evol. Microbiol.">
        <title>Complete genome sequence of Corynebacterium casei LMG S-19264T (=DSM 44701T), isolated from a smear-ripened cheese.</title>
        <authorList>
            <consortium name="US DOE Joint Genome Institute (JGI-PGF)"/>
            <person name="Walter F."/>
            <person name="Albersmeier A."/>
            <person name="Kalinowski J."/>
            <person name="Ruckert C."/>
        </authorList>
    </citation>
    <scope>NUCLEOTIDE SEQUENCE</scope>
    <source>
        <strain evidence="1">KCTC 23714</strain>
    </source>
</reference>
<dbReference type="Gene3D" id="3.90.550.10">
    <property type="entry name" value="Spore Coat Polysaccharide Biosynthesis Protein SpsA, Chain A"/>
    <property type="match status" value="1"/>
</dbReference>
<dbReference type="SUPFAM" id="SSF53448">
    <property type="entry name" value="Nucleotide-diphospho-sugar transferases"/>
    <property type="match status" value="1"/>
</dbReference>
<accession>A0A918ISZ5</accession>
<dbReference type="Proteomes" id="UP000628984">
    <property type="component" value="Unassembled WGS sequence"/>
</dbReference>
<proteinExistence type="predicted"/>
<reference evidence="1" key="2">
    <citation type="submission" date="2020-09" db="EMBL/GenBank/DDBJ databases">
        <authorList>
            <person name="Sun Q."/>
            <person name="Kim S."/>
        </authorList>
    </citation>
    <scope>NUCLEOTIDE SEQUENCE</scope>
    <source>
        <strain evidence="1">KCTC 23714</strain>
    </source>
</reference>
<dbReference type="InterPro" id="IPR029044">
    <property type="entry name" value="Nucleotide-diphossugar_trans"/>
</dbReference>
<protein>
    <recommendedName>
        <fullName evidence="3">Glycosyltransferase like family protein</fullName>
    </recommendedName>
</protein>
<keyword evidence="2" id="KW-1185">Reference proteome</keyword>
<gene>
    <name evidence="1" type="ORF">GCM10011452_13280</name>
</gene>
<dbReference type="RefSeq" id="WP_189633049.1">
    <property type="nucleotide sequence ID" value="NZ_BMYQ01000002.1"/>
</dbReference>
<name>A0A918ISZ5_9RHOB</name>
<sequence length="257" mass="28343">MTDFVLAVASNSEELLDANLRRSPMTAHVPLHVEWNAPSAAVAYNRALDATTAPVVIFAHHDVYFPRGWEDLLARRIADLPADWAVVSPFGVGLDGAHFGPVWSSSLGQIVGRVAMAPVPVQSFDEMVIILRRDSGLRFDGTLAGWHFYGTDIVTQARAAGRGAYATSLPCIHNDRFHEALGPDYVACYRAMQRKWAGQLPLRSPITKISRSGLHLRRDLWRARRSAGFRAGMTVDTGTPVEELARRCGWLDLRGSL</sequence>
<evidence type="ECO:0008006" key="3">
    <source>
        <dbReference type="Google" id="ProtNLM"/>
    </source>
</evidence>